<dbReference type="InterPro" id="IPR001202">
    <property type="entry name" value="WW_dom"/>
</dbReference>
<dbReference type="PROSITE" id="PS50020">
    <property type="entry name" value="WW_DOMAIN_2"/>
    <property type="match status" value="3"/>
</dbReference>
<sequence>MSSPLHQLSSRRFNAYPGQSSFENFSDFEPFISRRPFSAIAIPKPPRPSSSNASNLLPRRARTAPPRLARGSNQVQKTAVQSKSNSNVESKQEDGENSAFSHYLKKRHHGSLGSLFEADTDTLETEASCNGKDAETMVSVTENIVEAPTKRKQSAKMSVKPSHTPPVTPQRTGPIIERLTDSSRTSRQEVISDPRLVYDRESEQNTVLDDESVQKGWLKRRNCYGFPYYAHEKTGEETWEKPIVLPKGWEERDDPNGFPYYLDSRTGFITWEKPEVLPFGWERQTSNDGRLYYLHYHSNLSTWDKPDPSTLQMLQTSN</sequence>
<feature type="domain" description="WW" evidence="2">
    <location>
        <begin position="211"/>
        <end position="244"/>
    </location>
</feature>
<dbReference type="Pfam" id="PF00397">
    <property type="entry name" value="WW"/>
    <property type="match status" value="2"/>
</dbReference>
<evidence type="ECO:0000256" key="1">
    <source>
        <dbReference type="SAM" id="MobiDB-lite"/>
    </source>
</evidence>
<dbReference type="SUPFAM" id="SSF51045">
    <property type="entry name" value="WW domain"/>
    <property type="match status" value="3"/>
</dbReference>
<dbReference type="CDD" id="cd00201">
    <property type="entry name" value="WW"/>
    <property type="match status" value="2"/>
</dbReference>
<name>A0ABM0GZV7_SACKO</name>
<dbReference type="GeneID" id="100373001"/>
<feature type="compositionally biased region" description="Basic and acidic residues" evidence="1">
    <location>
        <begin position="178"/>
        <end position="193"/>
    </location>
</feature>
<accession>A0ABM0GZV7</accession>
<dbReference type="SMART" id="SM00456">
    <property type="entry name" value="WW"/>
    <property type="match status" value="3"/>
</dbReference>
<protein>
    <submittedName>
        <fullName evidence="4">NEDD4-like E3 ubiquitin-protein ligase WWP1-like</fullName>
    </submittedName>
</protein>
<gene>
    <name evidence="4" type="primary">LOC100373001</name>
</gene>
<proteinExistence type="predicted"/>
<evidence type="ECO:0000313" key="3">
    <source>
        <dbReference type="Proteomes" id="UP000694865"/>
    </source>
</evidence>
<dbReference type="InterPro" id="IPR036020">
    <property type="entry name" value="WW_dom_sf"/>
</dbReference>
<dbReference type="Proteomes" id="UP000694865">
    <property type="component" value="Unplaced"/>
</dbReference>
<organism evidence="3 4">
    <name type="scientific">Saccoglossus kowalevskii</name>
    <name type="common">Acorn worm</name>
    <dbReference type="NCBI Taxonomy" id="10224"/>
    <lineage>
        <taxon>Eukaryota</taxon>
        <taxon>Metazoa</taxon>
        <taxon>Hemichordata</taxon>
        <taxon>Enteropneusta</taxon>
        <taxon>Harrimaniidae</taxon>
        <taxon>Saccoglossus</taxon>
    </lineage>
</organism>
<feature type="region of interest" description="Disordered" evidence="1">
    <location>
        <begin position="148"/>
        <end position="193"/>
    </location>
</feature>
<feature type="domain" description="WW" evidence="2">
    <location>
        <begin position="243"/>
        <end position="276"/>
    </location>
</feature>
<evidence type="ECO:0000259" key="2">
    <source>
        <dbReference type="PROSITE" id="PS50020"/>
    </source>
</evidence>
<dbReference type="RefSeq" id="XP_002741089.1">
    <property type="nucleotide sequence ID" value="XM_002741043.2"/>
</dbReference>
<keyword evidence="3" id="KW-1185">Reference proteome</keyword>
<feature type="domain" description="WW" evidence="2">
    <location>
        <begin position="275"/>
        <end position="308"/>
    </location>
</feature>
<evidence type="ECO:0000313" key="4">
    <source>
        <dbReference type="RefSeq" id="XP_002741089.1"/>
    </source>
</evidence>
<feature type="region of interest" description="Disordered" evidence="1">
    <location>
        <begin position="39"/>
        <end position="98"/>
    </location>
</feature>
<feature type="compositionally biased region" description="Polar residues" evidence="1">
    <location>
        <begin position="71"/>
        <end position="89"/>
    </location>
</feature>
<dbReference type="PROSITE" id="PS01159">
    <property type="entry name" value="WW_DOMAIN_1"/>
    <property type="match status" value="2"/>
</dbReference>
<reference evidence="4" key="1">
    <citation type="submission" date="2025-08" db="UniProtKB">
        <authorList>
            <consortium name="RefSeq"/>
        </authorList>
    </citation>
    <scope>IDENTIFICATION</scope>
    <source>
        <tissue evidence="4">Testes</tissue>
    </source>
</reference>
<dbReference type="Gene3D" id="2.20.70.10">
    <property type="match status" value="2"/>
</dbReference>